<accession>A0A165FGV2</accession>
<name>A0A165FGV2_EXIGL</name>
<feature type="region of interest" description="Disordered" evidence="1">
    <location>
        <begin position="1"/>
        <end position="75"/>
    </location>
</feature>
<organism evidence="2 3">
    <name type="scientific">Exidia glandulosa HHB12029</name>
    <dbReference type="NCBI Taxonomy" id="1314781"/>
    <lineage>
        <taxon>Eukaryota</taxon>
        <taxon>Fungi</taxon>
        <taxon>Dikarya</taxon>
        <taxon>Basidiomycota</taxon>
        <taxon>Agaricomycotina</taxon>
        <taxon>Agaricomycetes</taxon>
        <taxon>Auriculariales</taxon>
        <taxon>Exidiaceae</taxon>
        <taxon>Exidia</taxon>
    </lineage>
</organism>
<keyword evidence="3" id="KW-1185">Reference proteome</keyword>
<evidence type="ECO:0000256" key="1">
    <source>
        <dbReference type="SAM" id="MobiDB-lite"/>
    </source>
</evidence>
<dbReference type="InParanoid" id="A0A165FGV2"/>
<sequence>MPNQFEALCDKSPRQQDMTMHEGDDGTHDGDGGTGEELSPAPSKRSHSPPGDDDVPPKKRHMVPEEPRGYVMPVPESGWPDVDGISVQGLTHYLPPRVKIGWGNVTGPKFLVWPARAHSIPTDVARIRMLQHVISLLPHGTQLIPTAPDTDKAFPDECSIAHLASHGCQDEADLILSRTCWSSKKVTWFTKAWNHDIDPFLHTITRLTYDGSPESAEELEGMFQALMLADTVLWDFVADTHDALLQELDHEEMMEYLSSSTTFRPLLTDKSGSPDVYRTDWNIYVISPTSDLELNLRFREILSTYEIETTLFGTGKAVQDGTSCVICTGAGHSQGLCPFPQLDGWMGPVPPPLHQTPPQATASTSTITVAGAVPRRPQSARGLPWLRSTGRERAADS</sequence>
<protein>
    <submittedName>
        <fullName evidence="2">Uncharacterized protein</fullName>
    </submittedName>
</protein>
<dbReference type="Proteomes" id="UP000077266">
    <property type="component" value="Unassembled WGS sequence"/>
</dbReference>
<gene>
    <name evidence="2" type="ORF">EXIGLDRAFT_696225</name>
</gene>
<proteinExistence type="predicted"/>
<evidence type="ECO:0000313" key="2">
    <source>
        <dbReference type="EMBL" id="KZV88973.1"/>
    </source>
</evidence>
<feature type="compositionally biased region" description="Basic and acidic residues" evidence="1">
    <location>
        <begin position="8"/>
        <end position="31"/>
    </location>
</feature>
<dbReference type="OrthoDB" id="3230575at2759"/>
<feature type="region of interest" description="Disordered" evidence="1">
    <location>
        <begin position="371"/>
        <end position="397"/>
    </location>
</feature>
<evidence type="ECO:0000313" key="3">
    <source>
        <dbReference type="Proteomes" id="UP000077266"/>
    </source>
</evidence>
<reference evidence="2 3" key="1">
    <citation type="journal article" date="2016" name="Mol. Biol. Evol.">
        <title>Comparative Genomics of Early-Diverging Mushroom-Forming Fungi Provides Insights into the Origins of Lignocellulose Decay Capabilities.</title>
        <authorList>
            <person name="Nagy L.G."/>
            <person name="Riley R."/>
            <person name="Tritt A."/>
            <person name="Adam C."/>
            <person name="Daum C."/>
            <person name="Floudas D."/>
            <person name="Sun H."/>
            <person name="Yadav J.S."/>
            <person name="Pangilinan J."/>
            <person name="Larsson K.H."/>
            <person name="Matsuura K."/>
            <person name="Barry K."/>
            <person name="Labutti K."/>
            <person name="Kuo R."/>
            <person name="Ohm R.A."/>
            <person name="Bhattacharya S.S."/>
            <person name="Shirouzu T."/>
            <person name="Yoshinaga Y."/>
            <person name="Martin F.M."/>
            <person name="Grigoriev I.V."/>
            <person name="Hibbett D.S."/>
        </authorList>
    </citation>
    <scope>NUCLEOTIDE SEQUENCE [LARGE SCALE GENOMIC DNA]</scope>
    <source>
        <strain evidence="2 3">HHB12029</strain>
    </source>
</reference>
<dbReference type="EMBL" id="KV426085">
    <property type="protein sequence ID" value="KZV88973.1"/>
    <property type="molecule type" value="Genomic_DNA"/>
</dbReference>
<dbReference type="STRING" id="1314781.A0A165FGV2"/>
<dbReference type="AlphaFoldDB" id="A0A165FGV2"/>